<evidence type="ECO:0000313" key="2">
    <source>
        <dbReference type="Proteomes" id="UP001596108"/>
    </source>
</evidence>
<keyword evidence="2" id="KW-1185">Reference proteome</keyword>
<evidence type="ECO:0000313" key="1">
    <source>
        <dbReference type="EMBL" id="MFC5527848.1"/>
    </source>
</evidence>
<proteinExistence type="predicted"/>
<name>A0ABW0QSP8_9BACL</name>
<dbReference type="Proteomes" id="UP001596108">
    <property type="component" value="Unassembled WGS sequence"/>
</dbReference>
<sequence>MRSMHLLHQKKMIPLSRMHFDPAVEHIALPNAGTRVNRRERIEPASDLALMSLSVDLLLQDRARSAASLADCSPAPCSAAY</sequence>
<gene>
    <name evidence="1" type="ORF">ACFPQ4_00015</name>
</gene>
<accession>A0ABW0QSP8</accession>
<comment type="caution">
    <text evidence="1">The sequence shown here is derived from an EMBL/GenBank/DDBJ whole genome shotgun (WGS) entry which is preliminary data.</text>
</comment>
<protein>
    <submittedName>
        <fullName evidence="1">Uncharacterized protein</fullName>
    </submittedName>
</protein>
<dbReference type="RefSeq" id="WP_378109651.1">
    <property type="nucleotide sequence ID" value="NZ_JBHSNC010000001.1"/>
</dbReference>
<dbReference type="EMBL" id="JBHSNC010000001">
    <property type="protein sequence ID" value="MFC5527848.1"/>
    <property type="molecule type" value="Genomic_DNA"/>
</dbReference>
<organism evidence="1 2">
    <name type="scientific">Cohnella yongneupensis</name>
    <dbReference type="NCBI Taxonomy" id="425006"/>
    <lineage>
        <taxon>Bacteria</taxon>
        <taxon>Bacillati</taxon>
        <taxon>Bacillota</taxon>
        <taxon>Bacilli</taxon>
        <taxon>Bacillales</taxon>
        <taxon>Paenibacillaceae</taxon>
        <taxon>Cohnella</taxon>
    </lineage>
</organism>
<reference evidence="2" key="1">
    <citation type="journal article" date="2019" name="Int. J. Syst. Evol. Microbiol.">
        <title>The Global Catalogue of Microorganisms (GCM) 10K type strain sequencing project: providing services to taxonomists for standard genome sequencing and annotation.</title>
        <authorList>
            <consortium name="The Broad Institute Genomics Platform"/>
            <consortium name="The Broad Institute Genome Sequencing Center for Infectious Disease"/>
            <person name="Wu L."/>
            <person name="Ma J."/>
        </authorList>
    </citation>
    <scope>NUCLEOTIDE SEQUENCE [LARGE SCALE GENOMIC DNA]</scope>
    <source>
        <strain evidence="2">CGMCC 1.18578</strain>
    </source>
</reference>